<sequence>MHTWRPAQTIKVKSLGLHWRGNSLLAAEVYDDAGTLKGVRPLGGTLEFGEDWQSALIREFKEELDIDVTITGAPLVMENIYEHEGQTGHEVLFIATVTFPKDAFASEEKIIFQEDNGAEITARWFDIDALNERGIDLFPTGLKEQLKSRPMPEIS</sequence>
<dbReference type="InterPro" id="IPR020084">
    <property type="entry name" value="NUDIX_hydrolase_CS"/>
</dbReference>
<accession>A0A1I6X9L2</accession>
<dbReference type="EMBL" id="FPBD01000001">
    <property type="protein sequence ID" value="SFT34843.1"/>
    <property type="molecule type" value="Genomic_DNA"/>
</dbReference>
<dbReference type="PROSITE" id="PS00893">
    <property type="entry name" value="NUDIX_BOX"/>
    <property type="match status" value="1"/>
</dbReference>
<keyword evidence="2" id="KW-0378">Hydrolase</keyword>
<name>A0A1I6X9L2_9HYPH</name>
<evidence type="ECO:0000313" key="4">
    <source>
        <dbReference type="EMBL" id="SFT34843.1"/>
    </source>
</evidence>
<dbReference type="InterPro" id="IPR000086">
    <property type="entry name" value="NUDIX_hydrolase_dom"/>
</dbReference>
<dbReference type="InterPro" id="IPR015797">
    <property type="entry name" value="NUDIX_hydrolase-like_dom_sf"/>
</dbReference>
<dbReference type="Proteomes" id="UP000183371">
    <property type="component" value="Unassembled WGS sequence"/>
</dbReference>
<dbReference type="CDD" id="cd04688">
    <property type="entry name" value="NUDIX_Hydrolase"/>
    <property type="match status" value="1"/>
</dbReference>
<evidence type="ECO:0000256" key="2">
    <source>
        <dbReference type="ARBA" id="ARBA00022801"/>
    </source>
</evidence>
<organism evidence="4 5">
    <name type="scientific">Pseudovibrio denitrificans</name>
    <dbReference type="NCBI Taxonomy" id="258256"/>
    <lineage>
        <taxon>Bacteria</taxon>
        <taxon>Pseudomonadati</taxon>
        <taxon>Pseudomonadota</taxon>
        <taxon>Alphaproteobacteria</taxon>
        <taxon>Hyphomicrobiales</taxon>
        <taxon>Stappiaceae</taxon>
        <taxon>Pseudovibrio</taxon>
    </lineage>
</organism>
<gene>
    <name evidence="4" type="ORF">SAMN05444141_10121</name>
</gene>
<comment type="cofactor">
    <cofactor evidence="1">
        <name>Mg(2+)</name>
        <dbReference type="ChEBI" id="CHEBI:18420"/>
    </cofactor>
</comment>
<dbReference type="SUPFAM" id="SSF55811">
    <property type="entry name" value="Nudix"/>
    <property type="match status" value="1"/>
</dbReference>
<evidence type="ECO:0000256" key="1">
    <source>
        <dbReference type="ARBA" id="ARBA00001946"/>
    </source>
</evidence>
<evidence type="ECO:0000313" key="5">
    <source>
        <dbReference type="Proteomes" id="UP000183371"/>
    </source>
</evidence>
<dbReference type="GO" id="GO:0016787">
    <property type="term" value="F:hydrolase activity"/>
    <property type="evidence" value="ECO:0007669"/>
    <property type="project" value="UniProtKB-KW"/>
</dbReference>
<dbReference type="Gene3D" id="3.90.79.10">
    <property type="entry name" value="Nucleoside Triphosphate Pyrophosphohydrolase"/>
    <property type="match status" value="1"/>
</dbReference>
<dbReference type="Pfam" id="PF00293">
    <property type="entry name" value="NUDIX"/>
    <property type="match status" value="1"/>
</dbReference>
<keyword evidence="5" id="KW-1185">Reference proteome</keyword>
<dbReference type="AlphaFoldDB" id="A0A1I6X9L2"/>
<feature type="domain" description="Nudix hydrolase" evidence="3">
    <location>
        <begin position="41"/>
        <end position="132"/>
    </location>
</feature>
<evidence type="ECO:0000259" key="3">
    <source>
        <dbReference type="Pfam" id="PF00293"/>
    </source>
</evidence>
<protein>
    <submittedName>
        <fullName evidence="4">NUDIX domain-containing protein</fullName>
    </submittedName>
</protein>
<reference evidence="5" key="1">
    <citation type="submission" date="2016-10" db="EMBL/GenBank/DDBJ databases">
        <authorList>
            <person name="Varghese N."/>
            <person name="Submissions S."/>
        </authorList>
    </citation>
    <scope>NUCLEOTIDE SEQUENCE [LARGE SCALE GENOMIC DNA]</scope>
    <source>
        <strain evidence="5">DSM 17465</strain>
    </source>
</reference>
<proteinExistence type="predicted"/>
<dbReference type="RefSeq" id="WP_054785183.1">
    <property type="nucleotide sequence ID" value="NZ_FPBD01000001.1"/>
</dbReference>